<feature type="domain" description="VWFA" evidence="2">
    <location>
        <begin position="90"/>
        <end position="277"/>
    </location>
</feature>
<dbReference type="InterPro" id="IPR002035">
    <property type="entry name" value="VWF_A"/>
</dbReference>
<accession>A0A7S8E688</accession>
<evidence type="ECO:0000313" key="3">
    <source>
        <dbReference type="EMBL" id="QPC81141.1"/>
    </source>
</evidence>
<keyword evidence="1" id="KW-0472">Membrane</keyword>
<keyword evidence="4" id="KW-1185">Reference proteome</keyword>
<dbReference type="EMBL" id="CP062983">
    <property type="protein sequence ID" value="QPC81141.1"/>
    <property type="molecule type" value="Genomic_DNA"/>
</dbReference>
<sequence>MQFLSPLNLLFLAILPIVIVFMLWRDQVRRRVLKRLGNDELVQQLVAQTHPIRRRIQTILWFIAVMAIIFAAAQPAWGITTEIVQSSGVQVVFALDVSRSMDAQDMVPSRLERAVLDIQSIITEIEGNDIAIVLFAQDAVTYIPLTFDIDVIDTFLEQVNTQALTNQGTDIVAAINRAMLSFDMRTETERVLILMTDGENHQGNAHDAIQPLIEEGIHFYAVGYGTDEGGLIPIYNATGALVDYKTDSSGTLVETRLNSTLLQDMAELTDGSYLQPATGADVTELASVIQSLTPGELGPQILTRPADQSILFVLIAFIALSLEIVLPQIWGRR</sequence>
<dbReference type="Pfam" id="PF13519">
    <property type="entry name" value="VWA_2"/>
    <property type="match status" value="1"/>
</dbReference>
<dbReference type="Proteomes" id="UP000594468">
    <property type="component" value="Chromosome"/>
</dbReference>
<evidence type="ECO:0000259" key="2">
    <source>
        <dbReference type="PROSITE" id="PS50234"/>
    </source>
</evidence>
<keyword evidence="1" id="KW-1133">Transmembrane helix</keyword>
<dbReference type="SMART" id="SM00327">
    <property type="entry name" value="VWA"/>
    <property type="match status" value="1"/>
</dbReference>
<dbReference type="InterPro" id="IPR050768">
    <property type="entry name" value="UPF0353/GerABKA_families"/>
</dbReference>
<feature type="transmembrane region" description="Helical" evidence="1">
    <location>
        <begin position="6"/>
        <end position="24"/>
    </location>
</feature>
<dbReference type="AlphaFoldDB" id="A0A7S8E688"/>
<reference evidence="3 4" key="1">
    <citation type="submission" date="2020-02" db="EMBL/GenBank/DDBJ databases">
        <authorList>
            <person name="Zheng R.K."/>
            <person name="Sun C.M."/>
        </authorList>
    </citation>
    <scope>NUCLEOTIDE SEQUENCE [LARGE SCALE GENOMIC DNA]</scope>
    <source>
        <strain evidence="4">rifampicinis</strain>
    </source>
</reference>
<name>A0A7S8E688_9CHLR</name>
<gene>
    <name evidence="3" type="ORF">G4Y79_15670</name>
</gene>
<evidence type="ECO:0000313" key="4">
    <source>
        <dbReference type="Proteomes" id="UP000594468"/>
    </source>
</evidence>
<evidence type="ECO:0000256" key="1">
    <source>
        <dbReference type="SAM" id="Phobius"/>
    </source>
</evidence>
<dbReference type="SUPFAM" id="SSF53300">
    <property type="entry name" value="vWA-like"/>
    <property type="match status" value="1"/>
</dbReference>
<dbReference type="InterPro" id="IPR024163">
    <property type="entry name" value="Aerotolerance_reg_N"/>
</dbReference>
<feature type="transmembrane region" description="Helical" evidence="1">
    <location>
        <begin position="310"/>
        <end position="330"/>
    </location>
</feature>
<protein>
    <submittedName>
        <fullName evidence="3">VWA domain-containing protein</fullName>
    </submittedName>
</protein>
<dbReference type="InterPro" id="IPR036465">
    <property type="entry name" value="vWFA_dom_sf"/>
</dbReference>
<proteinExistence type="predicted"/>
<dbReference type="Pfam" id="PF07584">
    <property type="entry name" value="BatA"/>
    <property type="match status" value="1"/>
</dbReference>
<dbReference type="RefSeq" id="WP_195169214.1">
    <property type="nucleotide sequence ID" value="NZ_CP062983.1"/>
</dbReference>
<keyword evidence="1" id="KW-0812">Transmembrane</keyword>
<dbReference type="PANTHER" id="PTHR22550:SF14">
    <property type="entry name" value="VWFA DOMAIN-CONTAINING PROTEIN"/>
    <property type="match status" value="1"/>
</dbReference>
<dbReference type="KEGG" id="pmet:G4Y79_15670"/>
<feature type="transmembrane region" description="Helical" evidence="1">
    <location>
        <begin position="59"/>
        <end position="77"/>
    </location>
</feature>
<dbReference type="PANTHER" id="PTHR22550">
    <property type="entry name" value="SPORE GERMINATION PROTEIN"/>
    <property type="match status" value="1"/>
</dbReference>
<dbReference type="Gene3D" id="3.40.50.410">
    <property type="entry name" value="von Willebrand factor, type A domain"/>
    <property type="match status" value="1"/>
</dbReference>
<dbReference type="PROSITE" id="PS50234">
    <property type="entry name" value="VWFA"/>
    <property type="match status" value="1"/>
</dbReference>
<organism evidence="3 4">
    <name type="scientific">Phototrophicus methaneseepsis</name>
    <dbReference type="NCBI Taxonomy" id="2710758"/>
    <lineage>
        <taxon>Bacteria</taxon>
        <taxon>Bacillati</taxon>
        <taxon>Chloroflexota</taxon>
        <taxon>Candidatus Thermofontia</taxon>
        <taxon>Phototrophicales</taxon>
        <taxon>Phototrophicaceae</taxon>
        <taxon>Phototrophicus</taxon>
    </lineage>
</organism>